<evidence type="ECO:0000313" key="2">
    <source>
        <dbReference type="Proteomes" id="UP000023152"/>
    </source>
</evidence>
<dbReference type="Proteomes" id="UP000023152">
    <property type="component" value="Unassembled WGS sequence"/>
</dbReference>
<sequence length="230" mass="27205">MYMINNEYKYKSEYARHLYAQAIQKCLLFNDVFNHLMNGPKYDSSNNAQYLYAKSFGRISSQLNEAWKGLNNKLDDKKENILKCKEKQFDNIIACWIDELKGKDKDTCRTCVESVVNLLKSLTNGKQLDNHFHCLINGLNVENWYYTEILRKIALQVNNIKILNIIHQLDNVLEFLKSISHPDFCIGLLRMISMKLNKRQINDITQIHTKWIEILFKVNERQLNNIFHDK</sequence>
<keyword evidence="2" id="KW-1185">Reference proteome</keyword>
<name>X6LMJ9_RETFI</name>
<accession>X6LMJ9</accession>
<dbReference type="SUPFAM" id="SSF48371">
    <property type="entry name" value="ARM repeat"/>
    <property type="match status" value="1"/>
</dbReference>
<proteinExistence type="predicted"/>
<evidence type="ECO:0000313" key="1">
    <source>
        <dbReference type="EMBL" id="ETO02606.1"/>
    </source>
</evidence>
<gene>
    <name evidence="1" type="ORF">RFI_34812</name>
</gene>
<dbReference type="AlphaFoldDB" id="X6LMJ9"/>
<comment type="caution">
    <text evidence="1">The sequence shown here is derived from an EMBL/GenBank/DDBJ whole genome shotgun (WGS) entry which is preliminary data.</text>
</comment>
<organism evidence="1 2">
    <name type="scientific">Reticulomyxa filosa</name>
    <dbReference type="NCBI Taxonomy" id="46433"/>
    <lineage>
        <taxon>Eukaryota</taxon>
        <taxon>Sar</taxon>
        <taxon>Rhizaria</taxon>
        <taxon>Retaria</taxon>
        <taxon>Foraminifera</taxon>
        <taxon>Monothalamids</taxon>
        <taxon>Reticulomyxidae</taxon>
        <taxon>Reticulomyxa</taxon>
    </lineage>
</organism>
<protein>
    <submittedName>
        <fullName evidence="1">Uncharacterized protein</fullName>
    </submittedName>
</protein>
<reference evidence="1 2" key="1">
    <citation type="journal article" date="2013" name="Curr. Biol.">
        <title>The Genome of the Foraminiferan Reticulomyxa filosa.</title>
        <authorList>
            <person name="Glockner G."/>
            <person name="Hulsmann N."/>
            <person name="Schleicher M."/>
            <person name="Noegel A.A."/>
            <person name="Eichinger L."/>
            <person name="Gallinger C."/>
            <person name="Pawlowski J."/>
            <person name="Sierra R."/>
            <person name="Euteneuer U."/>
            <person name="Pillet L."/>
            <person name="Moustafa A."/>
            <person name="Platzer M."/>
            <person name="Groth M."/>
            <person name="Szafranski K."/>
            <person name="Schliwa M."/>
        </authorList>
    </citation>
    <scope>NUCLEOTIDE SEQUENCE [LARGE SCALE GENOMIC DNA]</scope>
</reference>
<dbReference type="EMBL" id="ASPP01035370">
    <property type="protein sequence ID" value="ETO02606.1"/>
    <property type="molecule type" value="Genomic_DNA"/>
</dbReference>
<dbReference type="InterPro" id="IPR016024">
    <property type="entry name" value="ARM-type_fold"/>
</dbReference>